<evidence type="ECO:0000313" key="2">
    <source>
        <dbReference type="Proteomes" id="UP000887226"/>
    </source>
</evidence>
<name>A0A9P8CC92_9HELO</name>
<dbReference type="OrthoDB" id="62853at2759"/>
<dbReference type="EMBL" id="MU254168">
    <property type="protein sequence ID" value="KAG9241709.1"/>
    <property type="molecule type" value="Genomic_DNA"/>
</dbReference>
<organism evidence="1 2">
    <name type="scientific">Calycina marina</name>
    <dbReference type="NCBI Taxonomy" id="1763456"/>
    <lineage>
        <taxon>Eukaryota</taxon>
        <taxon>Fungi</taxon>
        <taxon>Dikarya</taxon>
        <taxon>Ascomycota</taxon>
        <taxon>Pezizomycotina</taxon>
        <taxon>Leotiomycetes</taxon>
        <taxon>Helotiales</taxon>
        <taxon>Pezizellaceae</taxon>
        <taxon>Calycina</taxon>
    </lineage>
</organism>
<reference evidence="1" key="1">
    <citation type="journal article" date="2021" name="IMA Fungus">
        <title>Genomic characterization of three marine fungi, including Emericellopsis atlantica sp. nov. with signatures of a generalist lifestyle and marine biomass degradation.</title>
        <authorList>
            <person name="Hagestad O.C."/>
            <person name="Hou L."/>
            <person name="Andersen J.H."/>
            <person name="Hansen E.H."/>
            <person name="Altermark B."/>
            <person name="Li C."/>
            <person name="Kuhnert E."/>
            <person name="Cox R.J."/>
            <person name="Crous P.W."/>
            <person name="Spatafora J.W."/>
            <person name="Lail K."/>
            <person name="Amirebrahimi M."/>
            <person name="Lipzen A."/>
            <person name="Pangilinan J."/>
            <person name="Andreopoulos W."/>
            <person name="Hayes R.D."/>
            <person name="Ng V."/>
            <person name="Grigoriev I.V."/>
            <person name="Jackson S.A."/>
            <person name="Sutton T.D.S."/>
            <person name="Dobson A.D.W."/>
            <person name="Rama T."/>
        </authorList>
    </citation>
    <scope>NUCLEOTIDE SEQUENCE</scope>
    <source>
        <strain evidence="1">TRa3180A</strain>
    </source>
</reference>
<accession>A0A9P8CC92</accession>
<proteinExistence type="predicted"/>
<gene>
    <name evidence="1" type="ORF">BJ878DRAFT_214922</name>
</gene>
<evidence type="ECO:0000313" key="1">
    <source>
        <dbReference type="EMBL" id="KAG9241709.1"/>
    </source>
</evidence>
<sequence length="181" mass="20882">METWRYANRSGRRTGSATCIIDEVDRTNRWSIIDANESDRENSVNEEQQDQIFSDNDQMNATYLPSLSSTYYMVIQTPQTRNGESQIPNMYLNRETGRVHCPSDTYTNNVQLYIRAQLQKTVLCHNQKPRIGEMEPVSSLLAKLEDYSALETSIVRSMKVQMILFGIIKLKSIPSDDEFEI</sequence>
<dbReference type="AlphaFoldDB" id="A0A9P8CC92"/>
<keyword evidence="2" id="KW-1185">Reference proteome</keyword>
<dbReference type="Proteomes" id="UP000887226">
    <property type="component" value="Unassembled WGS sequence"/>
</dbReference>
<comment type="caution">
    <text evidence="1">The sequence shown here is derived from an EMBL/GenBank/DDBJ whole genome shotgun (WGS) entry which is preliminary data.</text>
</comment>
<protein>
    <submittedName>
        <fullName evidence="1">Uncharacterized protein</fullName>
    </submittedName>
</protein>